<keyword evidence="1" id="KW-0472">Membrane</keyword>
<dbReference type="EMBL" id="BKBA01000009">
    <property type="protein sequence ID" value="GEQ14630.1"/>
    <property type="molecule type" value="Genomic_DNA"/>
</dbReference>
<name>A0A512T326_9MICO</name>
<dbReference type="Proteomes" id="UP000321793">
    <property type="component" value="Unassembled WGS sequence"/>
</dbReference>
<organism evidence="2 3">
    <name type="scientific">Knoellia locipacati</name>
    <dbReference type="NCBI Taxonomy" id="882824"/>
    <lineage>
        <taxon>Bacteria</taxon>
        <taxon>Bacillati</taxon>
        <taxon>Actinomycetota</taxon>
        <taxon>Actinomycetes</taxon>
        <taxon>Micrococcales</taxon>
        <taxon>Intrasporangiaceae</taxon>
        <taxon>Knoellia</taxon>
    </lineage>
</organism>
<dbReference type="RefSeq" id="WP_147065891.1">
    <property type="nucleotide sequence ID" value="NZ_BAABDN010000002.1"/>
</dbReference>
<reference evidence="2 3" key="1">
    <citation type="submission" date="2019-07" db="EMBL/GenBank/DDBJ databases">
        <title>Whole genome shotgun sequence of Knoellia locipacati NBRC 109775.</title>
        <authorList>
            <person name="Hosoyama A."/>
            <person name="Uohara A."/>
            <person name="Ohji S."/>
            <person name="Ichikawa N."/>
        </authorList>
    </citation>
    <scope>NUCLEOTIDE SEQUENCE [LARGE SCALE GENOMIC DNA]</scope>
    <source>
        <strain evidence="2 3">NBRC 109775</strain>
    </source>
</reference>
<sequence>MTTLDTEFDGVSLPHPAEWLFGGVGLFGTLLPVVVGLGLLALYVRSRVPRVPLTTTSSGAWAAGRLASPVGVSPVGQWNARVTPQGHREQDGTSGVVHLENGWLGFHVAGVATPTWLVPVTHLRAGLHSVFSQAEVWIDSEQTGRLNLSVSTEPIEIPLGNDLRNAGQRRHADELLWLLHRAGAQIDPG</sequence>
<keyword evidence="1" id="KW-1133">Transmembrane helix</keyword>
<accession>A0A512T326</accession>
<proteinExistence type="predicted"/>
<gene>
    <name evidence="2" type="ORF">KLO01_26770</name>
</gene>
<comment type="caution">
    <text evidence="2">The sequence shown here is derived from an EMBL/GenBank/DDBJ whole genome shotgun (WGS) entry which is preliminary data.</text>
</comment>
<dbReference type="OrthoDB" id="4843458at2"/>
<evidence type="ECO:0000313" key="3">
    <source>
        <dbReference type="Proteomes" id="UP000321793"/>
    </source>
</evidence>
<evidence type="ECO:0000313" key="2">
    <source>
        <dbReference type="EMBL" id="GEQ14630.1"/>
    </source>
</evidence>
<keyword evidence="3" id="KW-1185">Reference proteome</keyword>
<protein>
    <submittedName>
        <fullName evidence="2">Uncharacterized protein</fullName>
    </submittedName>
</protein>
<keyword evidence="1" id="KW-0812">Transmembrane</keyword>
<dbReference type="AlphaFoldDB" id="A0A512T326"/>
<feature type="transmembrane region" description="Helical" evidence="1">
    <location>
        <begin position="20"/>
        <end position="44"/>
    </location>
</feature>
<evidence type="ECO:0000256" key="1">
    <source>
        <dbReference type="SAM" id="Phobius"/>
    </source>
</evidence>